<gene>
    <name evidence="1" type="ORF">BCR32DRAFT_247454</name>
</gene>
<comment type="caution">
    <text evidence="1">The sequence shown here is derived from an EMBL/GenBank/DDBJ whole genome shotgun (WGS) entry which is preliminary data.</text>
</comment>
<reference evidence="1 2" key="2">
    <citation type="submission" date="2016-08" db="EMBL/GenBank/DDBJ databases">
        <title>Pervasive Adenine N6-methylation of Active Genes in Fungi.</title>
        <authorList>
            <consortium name="DOE Joint Genome Institute"/>
            <person name="Mondo S.J."/>
            <person name="Dannebaum R.O."/>
            <person name="Kuo R.C."/>
            <person name="Labutti K."/>
            <person name="Haridas S."/>
            <person name="Kuo A."/>
            <person name="Salamov A."/>
            <person name="Ahrendt S.R."/>
            <person name="Lipzen A."/>
            <person name="Sullivan W."/>
            <person name="Andreopoulos W.B."/>
            <person name="Clum A."/>
            <person name="Lindquist E."/>
            <person name="Daum C."/>
            <person name="Ramamoorthy G.K."/>
            <person name="Gryganskyi A."/>
            <person name="Culley D."/>
            <person name="Magnuson J.K."/>
            <person name="James T.Y."/>
            <person name="O'Malley M.A."/>
            <person name="Stajich J.E."/>
            <person name="Spatafora J.W."/>
            <person name="Visel A."/>
            <person name="Grigoriev I.V."/>
        </authorList>
    </citation>
    <scope>NUCLEOTIDE SEQUENCE [LARGE SCALE GENOMIC DNA]</scope>
    <source>
        <strain evidence="1 2">S4</strain>
    </source>
</reference>
<dbReference type="EMBL" id="MCFG01000225">
    <property type="protein sequence ID" value="ORX78031.1"/>
    <property type="molecule type" value="Genomic_DNA"/>
</dbReference>
<evidence type="ECO:0000313" key="2">
    <source>
        <dbReference type="Proteomes" id="UP000193944"/>
    </source>
</evidence>
<proteinExistence type="predicted"/>
<dbReference type="Proteomes" id="UP000193944">
    <property type="component" value="Unassembled WGS sequence"/>
</dbReference>
<reference evidence="1 2" key="1">
    <citation type="submission" date="2016-08" db="EMBL/GenBank/DDBJ databases">
        <title>A Parts List for Fungal Cellulosomes Revealed by Comparative Genomics.</title>
        <authorList>
            <consortium name="DOE Joint Genome Institute"/>
            <person name="Haitjema C.H."/>
            <person name="Gilmore S.P."/>
            <person name="Henske J.K."/>
            <person name="Solomon K.V."/>
            <person name="De Groot R."/>
            <person name="Kuo A."/>
            <person name="Mondo S.J."/>
            <person name="Salamov A.A."/>
            <person name="Labutti K."/>
            <person name="Zhao Z."/>
            <person name="Chiniquy J."/>
            <person name="Barry K."/>
            <person name="Brewer H.M."/>
            <person name="Purvine S.O."/>
            <person name="Wright A.T."/>
            <person name="Boxma B."/>
            <person name="Van Alen T."/>
            <person name="Hackstein J.H."/>
            <person name="Baker S.E."/>
            <person name="Grigoriev I.V."/>
            <person name="O'Malley M.A."/>
        </authorList>
    </citation>
    <scope>NUCLEOTIDE SEQUENCE [LARGE SCALE GENOMIC DNA]</scope>
    <source>
        <strain evidence="1 2">S4</strain>
    </source>
</reference>
<accession>A0A1Y1WWU0</accession>
<protein>
    <submittedName>
        <fullName evidence="1">Uncharacterized protein</fullName>
    </submittedName>
</protein>
<name>A0A1Y1WWU0_9FUNG</name>
<evidence type="ECO:0000313" key="1">
    <source>
        <dbReference type="EMBL" id="ORX78031.1"/>
    </source>
</evidence>
<dbReference type="OrthoDB" id="10555771at2759"/>
<sequence length="260" mass="31951">MEKYKDKFKNKIVQKLLFWESDFNIKNEEEFLEIVKKYNNSVKHENDKFKNFITGWMKSPKGKTNHLYNSGSGMFSFLAKQEVKFIEEDELDRKKEIFMKDVISLYKNYYKESENSKYLIKFKKILNYLCRSKLLVLKYDGNIEDRIKANINPLFYDDDRILFPPFILDGYASFLIFLKNKYYSDGHNKFLIKRYMYKLIEKIRDKEECYKKIIEEDDYYRNAFGFYRSSDTIYLCMLRYEFEEPKKKFERKIYKKLIKK</sequence>
<organism evidence="1 2">
    <name type="scientific">Anaeromyces robustus</name>
    <dbReference type="NCBI Taxonomy" id="1754192"/>
    <lineage>
        <taxon>Eukaryota</taxon>
        <taxon>Fungi</taxon>
        <taxon>Fungi incertae sedis</taxon>
        <taxon>Chytridiomycota</taxon>
        <taxon>Chytridiomycota incertae sedis</taxon>
        <taxon>Neocallimastigomycetes</taxon>
        <taxon>Neocallimastigales</taxon>
        <taxon>Neocallimastigaceae</taxon>
        <taxon>Anaeromyces</taxon>
    </lineage>
</organism>
<keyword evidence="2" id="KW-1185">Reference proteome</keyword>
<dbReference type="AlphaFoldDB" id="A0A1Y1WWU0"/>